<organism evidence="5 6">
    <name type="scientific">Rheinheimera aquimaris</name>
    <dbReference type="NCBI Taxonomy" id="412437"/>
    <lineage>
        <taxon>Bacteria</taxon>
        <taxon>Pseudomonadati</taxon>
        <taxon>Pseudomonadota</taxon>
        <taxon>Gammaproteobacteria</taxon>
        <taxon>Chromatiales</taxon>
        <taxon>Chromatiaceae</taxon>
        <taxon>Rheinheimera</taxon>
    </lineage>
</organism>
<dbReference type="PANTHER" id="PTHR11122:SF13">
    <property type="entry name" value="GLUCOSE-6-PHOSPHATE 1-EPIMERASE"/>
    <property type="match status" value="1"/>
</dbReference>
<evidence type="ECO:0000313" key="6">
    <source>
        <dbReference type="Proteomes" id="UP001501169"/>
    </source>
</evidence>
<dbReference type="Gene3D" id="2.70.98.10">
    <property type="match status" value="1"/>
</dbReference>
<dbReference type="RefSeq" id="WP_226765337.1">
    <property type="nucleotide sequence ID" value="NZ_BAAAEO010000001.1"/>
</dbReference>
<comment type="caution">
    <text evidence="5">The sequence shown here is derived from an EMBL/GenBank/DDBJ whole genome shotgun (WGS) entry which is preliminary data.</text>
</comment>
<evidence type="ECO:0000313" key="5">
    <source>
        <dbReference type="EMBL" id="GAA0543426.1"/>
    </source>
</evidence>
<evidence type="ECO:0000256" key="3">
    <source>
        <dbReference type="ARBA" id="ARBA00023235"/>
    </source>
</evidence>
<keyword evidence="3 4" id="KW-0413">Isomerase</keyword>
<dbReference type="InterPro" id="IPR008183">
    <property type="entry name" value="Aldose_1/G6P_1-epimerase"/>
</dbReference>
<dbReference type="InterPro" id="IPR014718">
    <property type="entry name" value="GH-type_carb-bd"/>
</dbReference>
<comment type="catalytic activity">
    <reaction evidence="1">
        <text>alpha-D-glucose 6-phosphate = beta-D-glucose 6-phosphate</text>
        <dbReference type="Rhea" id="RHEA:16249"/>
        <dbReference type="ChEBI" id="CHEBI:58225"/>
        <dbReference type="ChEBI" id="CHEBI:58247"/>
        <dbReference type="EC" id="5.1.3.15"/>
    </reaction>
</comment>
<reference evidence="5 6" key="1">
    <citation type="journal article" date="2019" name="Int. J. Syst. Evol. Microbiol.">
        <title>The Global Catalogue of Microorganisms (GCM) 10K type strain sequencing project: providing services to taxonomists for standard genome sequencing and annotation.</title>
        <authorList>
            <consortium name="The Broad Institute Genomics Platform"/>
            <consortium name="The Broad Institute Genome Sequencing Center for Infectious Disease"/>
            <person name="Wu L."/>
            <person name="Ma J."/>
        </authorList>
    </citation>
    <scope>NUCLEOTIDE SEQUENCE [LARGE SCALE GENOMIC DNA]</scope>
    <source>
        <strain evidence="5 6">JCM 14331</strain>
    </source>
</reference>
<name>A0ABN1DH26_9GAMM</name>
<evidence type="ECO:0000256" key="2">
    <source>
        <dbReference type="ARBA" id="ARBA00005866"/>
    </source>
</evidence>
<dbReference type="InterPro" id="IPR025532">
    <property type="entry name" value="G6P_1-epimerase"/>
</dbReference>
<evidence type="ECO:0000256" key="4">
    <source>
        <dbReference type="PIRNR" id="PIRNR016020"/>
    </source>
</evidence>
<evidence type="ECO:0000256" key="1">
    <source>
        <dbReference type="ARBA" id="ARBA00001096"/>
    </source>
</evidence>
<dbReference type="Pfam" id="PF01263">
    <property type="entry name" value="Aldose_epim"/>
    <property type="match status" value="1"/>
</dbReference>
<dbReference type="EC" id="5.1.3.15" evidence="4"/>
<keyword evidence="6" id="KW-1185">Reference proteome</keyword>
<accession>A0ABN1DH26</accession>
<dbReference type="PANTHER" id="PTHR11122">
    <property type="entry name" value="APOSPORY-ASSOCIATED PROTEIN C-RELATED"/>
    <property type="match status" value="1"/>
</dbReference>
<dbReference type="PIRSF" id="PIRSF016020">
    <property type="entry name" value="PHexose_mutarotase"/>
    <property type="match status" value="1"/>
</dbReference>
<dbReference type="EMBL" id="BAAAEO010000001">
    <property type="protein sequence ID" value="GAA0543426.1"/>
    <property type="molecule type" value="Genomic_DNA"/>
</dbReference>
<protein>
    <recommendedName>
        <fullName evidence="4">Putative glucose-6-phosphate 1-epimerase</fullName>
        <ecNumber evidence="4">5.1.3.15</ecNumber>
    </recommendedName>
</protein>
<proteinExistence type="inferred from homology"/>
<sequence>MNSSITAQTGFAHLTDLPCITLQYGNATAVISLYGAQVLSYRPAPDVDKLWLSPLAQWHNQTPIRGGVPVCWPWFGPADSRVNPKQNKVPNHGVVRTRMWQLVNQHTDDSHANATLEITVDDLPHHAGDVTLQLQVILDSRLTINLCCNTSLPQQAALHSYFAITELAQTRVQPLPRQYSDKVTATTVSDASEQAIFNAEVDRVYPSPAASLQLLMPDSVVNLNQQGQDATVVWNPWVERSRQITDLRDDSYLEFICVETARLQLDEAAPLNLTQQIKAAT</sequence>
<dbReference type="SUPFAM" id="SSF74650">
    <property type="entry name" value="Galactose mutarotase-like"/>
    <property type="match status" value="1"/>
</dbReference>
<dbReference type="Proteomes" id="UP001501169">
    <property type="component" value="Unassembled WGS sequence"/>
</dbReference>
<gene>
    <name evidence="5" type="ORF">GCM10009098_08850</name>
</gene>
<dbReference type="InterPro" id="IPR011013">
    <property type="entry name" value="Gal_mutarotase_sf_dom"/>
</dbReference>
<comment type="similarity">
    <text evidence="2 4">Belongs to the glucose-6-phosphate 1-epimerase family.</text>
</comment>